<gene>
    <name evidence="2" type="ORF">A0H81_02197</name>
</gene>
<feature type="region of interest" description="Disordered" evidence="1">
    <location>
        <begin position="1"/>
        <end position="32"/>
    </location>
</feature>
<evidence type="ECO:0000313" key="3">
    <source>
        <dbReference type="Proteomes" id="UP000092993"/>
    </source>
</evidence>
<feature type="region of interest" description="Disordered" evidence="1">
    <location>
        <begin position="47"/>
        <end position="70"/>
    </location>
</feature>
<name>A0A1C7MM35_GRIFR</name>
<accession>A0A1C7MM35</accession>
<protein>
    <submittedName>
        <fullName evidence="2">Uncharacterized protein</fullName>
    </submittedName>
</protein>
<evidence type="ECO:0000313" key="2">
    <source>
        <dbReference type="EMBL" id="OBZ77737.1"/>
    </source>
</evidence>
<organism evidence="2 3">
    <name type="scientific">Grifola frondosa</name>
    <name type="common">Maitake</name>
    <name type="synonym">Polyporus frondosus</name>
    <dbReference type="NCBI Taxonomy" id="5627"/>
    <lineage>
        <taxon>Eukaryota</taxon>
        <taxon>Fungi</taxon>
        <taxon>Dikarya</taxon>
        <taxon>Basidiomycota</taxon>
        <taxon>Agaricomycotina</taxon>
        <taxon>Agaricomycetes</taxon>
        <taxon>Polyporales</taxon>
        <taxon>Grifolaceae</taxon>
        <taxon>Grifola</taxon>
    </lineage>
</organism>
<proteinExistence type="predicted"/>
<feature type="compositionally biased region" description="Basic residues" evidence="1">
    <location>
        <begin position="8"/>
        <end position="20"/>
    </location>
</feature>
<evidence type="ECO:0000256" key="1">
    <source>
        <dbReference type="SAM" id="MobiDB-lite"/>
    </source>
</evidence>
<dbReference type="AlphaFoldDB" id="A0A1C7MM35"/>
<reference evidence="2 3" key="1">
    <citation type="submission" date="2016-03" db="EMBL/GenBank/DDBJ databases">
        <title>Whole genome sequencing of Grifola frondosa 9006-11.</title>
        <authorList>
            <person name="Min B."/>
            <person name="Park H."/>
            <person name="Kim J.-G."/>
            <person name="Cho H."/>
            <person name="Oh Y.-L."/>
            <person name="Kong W.-S."/>
            <person name="Choi I.-G."/>
        </authorList>
    </citation>
    <scope>NUCLEOTIDE SEQUENCE [LARGE SCALE GENOMIC DNA]</scope>
    <source>
        <strain evidence="2 3">9006-11</strain>
    </source>
</reference>
<keyword evidence="3" id="KW-1185">Reference proteome</keyword>
<dbReference type="EMBL" id="LUGG01000002">
    <property type="protein sequence ID" value="OBZ77737.1"/>
    <property type="molecule type" value="Genomic_DNA"/>
</dbReference>
<dbReference type="Proteomes" id="UP000092993">
    <property type="component" value="Unassembled WGS sequence"/>
</dbReference>
<comment type="caution">
    <text evidence="2">The sequence shown here is derived from an EMBL/GenBank/DDBJ whole genome shotgun (WGS) entry which is preliminary data.</text>
</comment>
<sequence length="139" mass="15068">MLNNSLSRCKKMGNKGRRRGLAPTDLPAKTCSYQTDKDPIRVAVMESGSPPMLPARTLQDHSEAGTSISREQNDTWRLRIGPAFALFRGPKWKDLKDHAVLEADLGAHTGAAGPTILRDLSNVAAPFVLQTSDSTPTPC</sequence>